<organism evidence="1 2">
    <name type="scientific">Pluteus cervinus</name>
    <dbReference type="NCBI Taxonomy" id="181527"/>
    <lineage>
        <taxon>Eukaryota</taxon>
        <taxon>Fungi</taxon>
        <taxon>Dikarya</taxon>
        <taxon>Basidiomycota</taxon>
        <taxon>Agaricomycotina</taxon>
        <taxon>Agaricomycetes</taxon>
        <taxon>Agaricomycetidae</taxon>
        <taxon>Agaricales</taxon>
        <taxon>Pluteineae</taxon>
        <taxon>Pluteaceae</taxon>
        <taxon>Pluteus</taxon>
    </lineage>
</organism>
<sequence>MPRFTVFRPLVILSIFFATQGVLGAAAGGAGLTCSNFVLIGSGSSAAIQAVCDTGPDGSPPESAVTTSILIDDCVANQNGVLACVVNGHAANTCTFSTLSDVSSTSINIEGTCGNSNGGTTAVPGFNIVTCLTNTNGILTC</sequence>
<keyword evidence="2" id="KW-1185">Reference proteome</keyword>
<evidence type="ECO:0000313" key="2">
    <source>
        <dbReference type="Proteomes" id="UP000308600"/>
    </source>
</evidence>
<dbReference type="EMBL" id="ML208331">
    <property type="protein sequence ID" value="TFK69439.1"/>
    <property type="molecule type" value="Genomic_DNA"/>
</dbReference>
<proteinExistence type="predicted"/>
<evidence type="ECO:0000313" key="1">
    <source>
        <dbReference type="EMBL" id="TFK69439.1"/>
    </source>
</evidence>
<reference evidence="1 2" key="1">
    <citation type="journal article" date="2019" name="Nat. Ecol. Evol.">
        <title>Megaphylogeny resolves global patterns of mushroom evolution.</title>
        <authorList>
            <person name="Varga T."/>
            <person name="Krizsan K."/>
            <person name="Foldi C."/>
            <person name="Dima B."/>
            <person name="Sanchez-Garcia M."/>
            <person name="Sanchez-Ramirez S."/>
            <person name="Szollosi G.J."/>
            <person name="Szarkandi J.G."/>
            <person name="Papp V."/>
            <person name="Albert L."/>
            <person name="Andreopoulos W."/>
            <person name="Angelini C."/>
            <person name="Antonin V."/>
            <person name="Barry K.W."/>
            <person name="Bougher N.L."/>
            <person name="Buchanan P."/>
            <person name="Buyck B."/>
            <person name="Bense V."/>
            <person name="Catcheside P."/>
            <person name="Chovatia M."/>
            <person name="Cooper J."/>
            <person name="Damon W."/>
            <person name="Desjardin D."/>
            <person name="Finy P."/>
            <person name="Geml J."/>
            <person name="Haridas S."/>
            <person name="Hughes K."/>
            <person name="Justo A."/>
            <person name="Karasinski D."/>
            <person name="Kautmanova I."/>
            <person name="Kiss B."/>
            <person name="Kocsube S."/>
            <person name="Kotiranta H."/>
            <person name="LaButti K.M."/>
            <person name="Lechner B.E."/>
            <person name="Liimatainen K."/>
            <person name="Lipzen A."/>
            <person name="Lukacs Z."/>
            <person name="Mihaltcheva S."/>
            <person name="Morgado L.N."/>
            <person name="Niskanen T."/>
            <person name="Noordeloos M.E."/>
            <person name="Ohm R.A."/>
            <person name="Ortiz-Santana B."/>
            <person name="Ovrebo C."/>
            <person name="Racz N."/>
            <person name="Riley R."/>
            <person name="Savchenko A."/>
            <person name="Shiryaev A."/>
            <person name="Soop K."/>
            <person name="Spirin V."/>
            <person name="Szebenyi C."/>
            <person name="Tomsovsky M."/>
            <person name="Tulloss R.E."/>
            <person name="Uehling J."/>
            <person name="Grigoriev I.V."/>
            <person name="Vagvolgyi C."/>
            <person name="Papp T."/>
            <person name="Martin F.M."/>
            <person name="Miettinen O."/>
            <person name="Hibbett D.S."/>
            <person name="Nagy L.G."/>
        </authorList>
    </citation>
    <scope>NUCLEOTIDE SEQUENCE [LARGE SCALE GENOMIC DNA]</scope>
    <source>
        <strain evidence="1 2">NL-1719</strain>
    </source>
</reference>
<accession>A0ACD3AVY5</accession>
<dbReference type="Proteomes" id="UP000308600">
    <property type="component" value="Unassembled WGS sequence"/>
</dbReference>
<gene>
    <name evidence="1" type="ORF">BDN72DRAFT_897331</name>
</gene>
<protein>
    <submittedName>
        <fullName evidence="1">Uncharacterized protein</fullName>
    </submittedName>
</protein>
<name>A0ACD3AVY5_9AGAR</name>